<dbReference type="GO" id="GO:0004419">
    <property type="term" value="F:hydroxymethylglutaryl-CoA lyase activity"/>
    <property type="evidence" value="ECO:0007669"/>
    <property type="project" value="UniProtKB-EC"/>
</dbReference>
<dbReference type="VEuPathDB" id="ToxoDB:TGP89_204460A"/>
<proteinExistence type="predicted"/>
<comment type="caution">
    <text evidence="2">The sequence shown here is derived from an EMBL/GenBank/DDBJ whole genome shotgun (WGS) entry which is preliminary data.</text>
</comment>
<evidence type="ECO:0000313" key="3">
    <source>
        <dbReference type="Proteomes" id="UP000028828"/>
    </source>
</evidence>
<keyword evidence="2" id="KW-0456">Lyase</keyword>
<dbReference type="Proteomes" id="UP000028828">
    <property type="component" value="Unassembled WGS sequence"/>
</dbReference>
<feature type="non-terminal residue" evidence="2">
    <location>
        <position position="86"/>
    </location>
</feature>
<name>A0A086J638_TOXGO</name>
<dbReference type="Gene3D" id="3.20.20.70">
    <property type="entry name" value="Aldolase class I"/>
    <property type="match status" value="1"/>
</dbReference>
<evidence type="ECO:0000259" key="1">
    <source>
        <dbReference type="PROSITE" id="PS50991"/>
    </source>
</evidence>
<dbReference type="EC" id="4.1.3.4" evidence="2"/>
<dbReference type="AlphaFoldDB" id="A0A086J638"/>
<evidence type="ECO:0000313" key="2">
    <source>
        <dbReference type="EMBL" id="KFG27606.1"/>
    </source>
</evidence>
<dbReference type="EMBL" id="AEYI02002771">
    <property type="protein sequence ID" value="KFG27606.1"/>
    <property type="molecule type" value="Genomic_DNA"/>
</dbReference>
<gene>
    <name evidence="2" type="ORF">TGP89_204460A</name>
</gene>
<dbReference type="InterPro" id="IPR013785">
    <property type="entry name" value="Aldolase_TIM"/>
</dbReference>
<protein>
    <submittedName>
        <fullName evidence="2">Putative hydroxymethylglutaryl-CoA lyase, mitochondrial</fullName>
        <ecNumber evidence="2">4.1.3.4</ecNumber>
    </submittedName>
</protein>
<organism evidence="2 3">
    <name type="scientific">Toxoplasma gondii p89</name>
    <dbReference type="NCBI Taxonomy" id="943119"/>
    <lineage>
        <taxon>Eukaryota</taxon>
        <taxon>Sar</taxon>
        <taxon>Alveolata</taxon>
        <taxon>Apicomplexa</taxon>
        <taxon>Conoidasida</taxon>
        <taxon>Coccidia</taxon>
        <taxon>Eucoccidiorida</taxon>
        <taxon>Eimeriorina</taxon>
        <taxon>Sarcocystidae</taxon>
        <taxon>Toxoplasma</taxon>
    </lineage>
</organism>
<feature type="domain" description="Pyruvate carboxyltransferase" evidence="1">
    <location>
        <begin position="55"/>
        <end position="86"/>
    </location>
</feature>
<reference evidence="2 3" key="1">
    <citation type="submission" date="2014-03" db="EMBL/GenBank/DDBJ databases">
        <authorList>
            <person name="Sibley D."/>
            <person name="Venepally P."/>
            <person name="Karamycheva S."/>
            <person name="Hadjithomas M."/>
            <person name="Khan A."/>
            <person name="Brunk B."/>
            <person name="Roos D."/>
            <person name="Caler E."/>
            <person name="Lorenzi H."/>
        </authorList>
    </citation>
    <scope>NUCLEOTIDE SEQUENCE [LARGE SCALE GENOMIC DNA]</scope>
    <source>
        <strain evidence="3">p89</strain>
    </source>
</reference>
<sequence>MYHTLANCLPICQAKNGVQLRLSVADLSSRQLATGAAQRLATVHDTKHRLEIPKVRLVEVSPRDGLQNEEKVLSLDDKITFINMLE</sequence>
<dbReference type="PROSITE" id="PS50991">
    <property type="entry name" value="PYR_CT"/>
    <property type="match status" value="1"/>
</dbReference>
<accession>A0A086J638</accession>
<dbReference type="InterPro" id="IPR000891">
    <property type="entry name" value="PYR_CT"/>
</dbReference>